<dbReference type="Gene3D" id="1.10.3720.10">
    <property type="entry name" value="MetI-like"/>
    <property type="match status" value="1"/>
</dbReference>
<proteinExistence type="inferred from homology"/>
<evidence type="ECO:0000256" key="1">
    <source>
        <dbReference type="ARBA" id="ARBA00004651"/>
    </source>
</evidence>
<keyword evidence="10" id="KW-1185">Reference proteome</keyword>
<dbReference type="GO" id="GO:0031460">
    <property type="term" value="P:glycine betaine transport"/>
    <property type="evidence" value="ECO:0007669"/>
    <property type="project" value="TreeGrafter"/>
</dbReference>
<evidence type="ECO:0000256" key="6">
    <source>
        <dbReference type="ARBA" id="ARBA00023136"/>
    </source>
</evidence>
<dbReference type="SUPFAM" id="SSF161098">
    <property type="entry name" value="MetI-like"/>
    <property type="match status" value="1"/>
</dbReference>
<accession>A0A1T5CMD0</accession>
<evidence type="ECO:0000256" key="7">
    <source>
        <dbReference type="RuleBase" id="RU363032"/>
    </source>
</evidence>
<keyword evidence="2 7" id="KW-0813">Transport</keyword>
<protein>
    <submittedName>
        <fullName evidence="9">Glycine betaine/proline transport system permease protein</fullName>
    </submittedName>
</protein>
<evidence type="ECO:0000256" key="5">
    <source>
        <dbReference type="ARBA" id="ARBA00022989"/>
    </source>
</evidence>
<dbReference type="CDD" id="cd06261">
    <property type="entry name" value="TM_PBP2"/>
    <property type="match status" value="1"/>
</dbReference>
<feature type="transmembrane region" description="Helical" evidence="7">
    <location>
        <begin position="66"/>
        <end position="83"/>
    </location>
</feature>
<dbReference type="Proteomes" id="UP000190852">
    <property type="component" value="Unassembled WGS sequence"/>
</dbReference>
<dbReference type="PANTHER" id="PTHR47737">
    <property type="entry name" value="GLYCINE BETAINE/PROLINE BETAINE TRANSPORT SYSTEM PERMEASE PROTEIN PROW"/>
    <property type="match status" value="1"/>
</dbReference>
<feature type="domain" description="ABC transmembrane type-1" evidence="8">
    <location>
        <begin position="85"/>
        <end position="264"/>
    </location>
</feature>
<keyword evidence="3" id="KW-1003">Cell membrane</keyword>
<keyword evidence="5 7" id="KW-1133">Transmembrane helix</keyword>
<dbReference type="InterPro" id="IPR000515">
    <property type="entry name" value="MetI-like"/>
</dbReference>
<evidence type="ECO:0000256" key="4">
    <source>
        <dbReference type="ARBA" id="ARBA00022692"/>
    </source>
</evidence>
<comment type="subcellular location">
    <subcellularLocation>
        <location evidence="1 7">Cell membrane</location>
        <topology evidence="1 7">Multi-pass membrane protein</topology>
    </subcellularLocation>
</comment>
<dbReference type="GO" id="GO:0043190">
    <property type="term" value="C:ATP-binding cassette (ABC) transporter complex"/>
    <property type="evidence" value="ECO:0007669"/>
    <property type="project" value="TreeGrafter"/>
</dbReference>
<feature type="transmembrane region" description="Helical" evidence="7">
    <location>
        <begin position="89"/>
        <end position="111"/>
    </location>
</feature>
<comment type="similarity">
    <text evidence="7">Belongs to the binding-protein-dependent transport system permease family.</text>
</comment>
<name>A0A1T5CMD0_9BACT</name>
<feature type="transmembrane region" description="Helical" evidence="7">
    <location>
        <begin position="132"/>
        <end position="159"/>
    </location>
</feature>
<dbReference type="EMBL" id="FUYQ01000013">
    <property type="protein sequence ID" value="SKB60607.1"/>
    <property type="molecule type" value="Genomic_DNA"/>
</dbReference>
<feature type="transmembrane region" description="Helical" evidence="7">
    <location>
        <begin position="243"/>
        <end position="260"/>
    </location>
</feature>
<dbReference type="PANTHER" id="PTHR47737:SF1">
    <property type="entry name" value="GLYCINE BETAINE_PROLINE BETAINE TRANSPORT SYSTEM PERMEASE PROTEIN PROW"/>
    <property type="match status" value="1"/>
</dbReference>
<dbReference type="GO" id="GO:0005275">
    <property type="term" value="F:amine transmembrane transporter activity"/>
    <property type="evidence" value="ECO:0007669"/>
    <property type="project" value="TreeGrafter"/>
</dbReference>
<sequence length="271" mass="29152">MIQIGKYIEIAIQWLTENFAPFFDAVNSGIGGGIDVFNQALLWIPFYLFIILFTVLAWFKAGKGTAILTFFGLFLIYGMGFWTETMQTLALVLSSTSIALILGVPLGILTARNPKISKVMRPVLDLMQTMPAFVYLIPAVLFFGLGPVPGAFATIIFAMPPVVRLTDLGVRQVPKDIVEAARSYGASPSQLLLKVQLPLALPTIMTGVNQTIMMSLSMVVIAAMISAGGLGEIVLKGITQMKIGLGFEGGIAVVILAIVLDRITQGLAKNK</sequence>
<dbReference type="GO" id="GO:0015226">
    <property type="term" value="F:carnitine transmembrane transporter activity"/>
    <property type="evidence" value="ECO:0007669"/>
    <property type="project" value="TreeGrafter"/>
</dbReference>
<evidence type="ECO:0000313" key="10">
    <source>
        <dbReference type="Proteomes" id="UP000190852"/>
    </source>
</evidence>
<evidence type="ECO:0000256" key="2">
    <source>
        <dbReference type="ARBA" id="ARBA00022448"/>
    </source>
</evidence>
<evidence type="ECO:0000259" key="8">
    <source>
        <dbReference type="PROSITE" id="PS50928"/>
    </source>
</evidence>
<dbReference type="PROSITE" id="PS50928">
    <property type="entry name" value="ABC_TM1"/>
    <property type="match status" value="1"/>
</dbReference>
<feature type="transmembrane region" description="Helical" evidence="7">
    <location>
        <begin position="212"/>
        <end position="231"/>
    </location>
</feature>
<evidence type="ECO:0000256" key="3">
    <source>
        <dbReference type="ARBA" id="ARBA00022475"/>
    </source>
</evidence>
<reference evidence="10" key="1">
    <citation type="submission" date="2017-02" db="EMBL/GenBank/DDBJ databases">
        <authorList>
            <person name="Varghese N."/>
            <person name="Submissions S."/>
        </authorList>
    </citation>
    <scope>NUCLEOTIDE SEQUENCE [LARGE SCALE GENOMIC DNA]</scope>
    <source>
        <strain evidence="10">DSM 24967</strain>
    </source>
</reference>
<keyword evidence="4 7" id="KW-0812">Transmembrane</keyword>
<dbReference type="RefSeq" id="WP_079683482.1">
    <property type="nucleotide sequence ID" value="NZ_FUYQ01000013.1"/>
</dbReference>
<dbReference type="Pfam" id="PF00528">
    <property type="entry name" value="BPD_transp_1"/>
    <property type="match status" value="1"/>
</dbReference>
<organism evidence="9 10">
    <name type="scientific">Parabacteroides chartae</name>
    <dbReference type="NCBI Taxonomy" id="1037355"/>
    <lineage>
        <taxon>Bacteria</taxon>
        <taxon>Pseudomonadati</taxon>
        <taxon>Bacteroidota</taxon>
        <taxon>Bacteroidia</taxon>
        <taxon>Bacteroidales</taxon>
        <taxon>Tannerellaceae</taxon>
        <taxon>Parabacteroides</taxon>
    </lineage>
</organism>
<dbReference type="FunFam" id="1.10.3720.10:FF:000001">
    <property type="entry name" value="Glycine betaine ABC transporter, permease"/>
    <property type="match status" value="1"/>
</dbReference>
<feature type="transmembrane region" description="Helical" evidence="7">
    <location>
        <begin position="40"/>
        <end position="59"/>
    </location>
</feature>
<evidence type="ECO:0000313" key="9">
    <source>
        <dbReference type="EMBL" id="SKB60607.1"/>
    </source>
</evidence>
<dbReference type="GO" id="GO:0015871">
    <property type="term" value="P:choline transport"/>
    <property type="evidence" value="ECO:0007669"/>
    <property type="project" value="TreeGrafter"/>
</dbReference>
<dbReference type="AlphaFoldDB" id="A0A1T5CMD0"/>
<keyword evidence="6 7" id="KW-0472">Membrane</keyword>
<gene>
    <name evidence="9" type="ORF">SAMN05660349_01972</name>
</gene>
<dbReference type="InterPro" id="IPR035906">
    <property type="entry name" value="MetI-like_sf"/>
</dbReference>